<accession>A0A0P7BC92</accession>
<keyword evidence="2" id="KW-1185">Reference proteome</keyword>
<dbReference type="Proteomes" id="UP000050424">
    <property type="component" value="Unassembled WGS sequence"/>
</dbReference>
<reference evidence="1 2" key="1">
    <citation type="submission" date="2015-09" db="EMBL/GenBank/DDBJ databases">
        <title>Draft genome of a European isolate of the apple canker pathogen Neonectria ditissima.</title>
        <authorList>
            <person name="Gomez-Cortecero A."/>
            <person name="Harrison R.J."/>
            <person name="Armitage A.D."/>
        </authorList>
    </citation>
    <scope>NUCLEOTIDE SEQUENCE [LARGE SCALE GENOMIC DNA]</scope>
    <source>
        <strain evidence="1 2">R09/05</strain>
    </source>
</reference>
<evidence type="ECO:0000313" key="1">
    <source>
        <dbReference type="EMBL" id="KPM38041.1"/>
    </source>
</evidence>
<sequence>MPPSRTFPSLQTELSKAAKLSNVQAGLPPLIRGLPVLAILAGEVVAKATNGQNAVEERILGFDEAVLLQAPTRQLSLTETHVWARPGIAEMCQMCNKTKSKSPIVTQTDVLRA</sequence>
<name>A0A0P7BC92_9HYPO</name>
<organism evidence="1 2">
    <name type="scientific">Neonectria ditissima</name>
    <dbReference type="NCBI Taxonomy" id="78410"/>
    <lineage>
        <taxon>Eukaryota</taxon>
        <taxon>Fungi</taxon>
        <taxon>Dikarya</taxon>
        <taxon>Ascomycota</taxon>
        <taxon>Pezizomycotina</taxon>
        <taxon>Sordariomycetes</taxon>
        <taxon>Hypocreomycetidae</taxon>
        <taxon>Hypocreales</taxon>
        <taxon>Nectriaceae</taxon>
        <taxon>Neonectria</taxon>
    </lineage>
</organism>
<proteinExistence type="predicted"/>
<dbReference type="EMBL" id="LKCW01000146">
    <property type="protein sequence ID" value="KPM38041.1"/>
    <property type="molecule type" value="Genomic_DNA"/>
</dbReference>
<dbReference type="AlphaFoldDB" id="A0A0P7BC92"/>
<protein>
    <submittedName>
        <fullName evidence="1">Uncharacterized protein</fullName>
    </submittedName>
</protein>
<gene>
    <name evidence="1" type="ORF">AK830_g8541</name>
</gene>
<evidence type="ECO:0000313" key="2">
    <source>
        <dbReference type="Proteomes" id="UP000050424"/>
    </source>
</evidence>
<dbReference type="OrthoDB" id="4458050at2759"/>
<comment type="caution">
    <text evidence="1">The sequence shown here is derived from an EMBL/GenBank/DDBJ whole genome shotgun (WGS) entry which is preliminary data.</text>
</comment>